<organism evidence="1 2">
    <name type="scientific">Corynebacterium hylobatis</name>
    <dbReference type="NCBI Taxonomy" id="1859290"/>
    <lineage>
        <taxon>Bacteria</taxon>
        <taxon>Bacillati</taxon>
        <taxon>Actinomycetota</taxon>
        <taxon>Actinomycetes</taxon>
        <taxon>Mycobacteriales</taxon>
        <taxon>Corynebacteriaceae</taxon>
        <taxon>Corynebacterium</taxon>
    </lineage>
</organism>
<sequence length="309" mass="35320">MNPIRHLVRTAREIRQITDPERRRVVERWLLEFVAVNVQLDTTQAVVAGEQLARRYGHWAIADERNWDRLCRVPLRTELEWSLDGLFPADFARPVTVPGSHGEEMELFLPEDVPGACLVERVPPVEYREVGAPEFPVPDFVDFSGHVGERERAMFARITEVHGLVRWEPDLFEDLSHHLDLEDPEETELYGGEIFFHLNLSPFLMQRGVMDRVLEMVTHLVVLYLTGTLEDPEVEFPHAMEVASPLELEMAAWLAARRLRLEVPPGMGVAVWLSLPDMPVPEGLRWALVFDVAGAVEGTLLGHRYQVND</sequence>
<dbReference type="RefSeq" id="WP_126119496.1">
    <property type="nucleotide sequence ID" value="NZ_RXHJ01000001.1"/>
</dbReference>
<evidence type="ECO:0000313" key="1">
    <source>
        <dbReference type="EMBL" id="RSZ66206.1"/>
    </source>
</evidence>
<protein>
    <submittedName>
        <fullName evidence="1">Uncharacterized protein</fullName>
    </submittedName>
</protein>
<dbReference type="OrthoDB" id="4403607at2"/>
<gene>
    <name evidence="1" type="ORF">EAH68_01265</name>
</gene>
<accession>A0A3S0HJK6</accession>
<proteinExistence type="predicted"/>
<dbReference type="Proteomes" id="UP000274907">
    <property type="component" value="Unassembled WGS sequence"/>
</dbReference>
<comment type="caution">
    <text evidence="1">The sequence shown here is derived from an EMBL/GenBank/DDBJ whole genome shotgun (WGS) entry which is preliminary data.</text>
</comment>
<dbReference type="AlphaFoldDB" id="A0A3S0HJK6"/>
<reference evidence="1 2" key="1">
    <citation type="submission" date="2018-12" db="EMBL/GenBank/DDBJ databases">
        <title>YIM 101343 draft genome.</title>
        <authorList>
            <person name="Chen X."/>
        </authorList>
    </citation>
    <scope>NUCLEOTIDE SEQUENCE [LARGE SCALE GENOMIC DNA]</scope>
    <source>
        <strain evidence="1 2">YIM 101343</strain>
    </source>
</reference>
<name>A0A3S0HJK6_9CORY</name>
<keyword evidence="2" id="KW-1185">Reference proteome</keyword>
<evidence type="ECO:0000313" key="2">
    <source>
        <dbReference type="Proteomes" id="UP000274907"/>
    </source>
</evidence>
<dbReference type="EMBL" id="RXHJ01000001">
    <property type="protein sequence ID" value="RSZ66206.1"/>
    <property type="molecule type" value="Genomic_DNA"/>
</dbReference>